<dbReference type="AlphaFoldDB" id="A0A6G8Q3B4"/>
<organism evidence="2 3">
    <name type="scientific">Rubrobacter marinus</name>
    <dbReference type="NCBI Taxonomy" id="2653852"/>
    <lineage>
        <taxon>Bacteria</taxon>
        <taxon>Bacillati</taxon>
        <taxon>Actinomycetota</taxon>
        <taxon>Rubrobacteria</taxon>
        <taxon>Rubrobacterales</taxon>
        <taxon>Rubrobacteraceae</taxon>
        <taxon>Rubrobacter</taxon>
    </lineage>
</organism>
<dbReference type="SUPFAM" id="SSF46785">
    <property type="entry name" value="Winged helix' DNA-binding domain"/>
    <property type="match status" value="1"/>
</dbReference>
<feature type="region of interest" description="Disordered" evidence="1">
    <location>
        <begin position="20"/>
        <end position="48"/>
    </location>
</feature>
<geneLocation type="plasmid" evidence="2 3">
    <name>unnamed1</name>
</geneLocation>
<sequence>MLLSVLEAILRTFGRHETLTHHPAGVPDAEPVFPAPTTPPEAEALPPGEHDRSLALLTVLDALAPVSRATFLALRDVTGLPDVVLLRALRRLTDAGLATVEEGRTGQSTLAFAISDCGREVLGSPYENDPAPERLSRLGTTS</sequence>
<keyword evidence="3" id="KW-1185">Reference proteome</keyword>
<dbReference type="KEGG" id="rmar:GBA65_21040"/>
<evidence type="ECO:0000313" key="2">
    <source>
        <dbReference type="EMBL" id="QIN80949.1"/>
    </source>
</evidence>
<gene>
    <name evidence="2" type="ORF">GBA65_21040</name>
</gene>
<dbReference type="EMBL" id="CP045122">
    <property type="protein sequence ID" value="QIN80949.1"/>
    <property type="molecule type" value="Genomic_DNA"/>
</dbReference>
<accession>A0A6G8Q3B4</accession>
<proteinExistence type="predicted"/>
<protein>
    <recommendedName>
        <fullName evidence="4">HTH marR-type domain-containing protein</fullName>
    </recommendedName>
</protein>
<evidence type="ECO:0000256" key="1">
    <source>
        <dbReference type="SAM" id="MobiDB-lite"/>
    </source>
</evidence>
<keyword evidence="2" id="KW-0614">Plasmid</keyword>
<dbReference type="Proteomes" id="UP000502706">
    <property type="component" value="Plasmid unnamed1"/>
</dbReference>
<reference evidence="2 3" key="1">
    <citation type="submission" date="2019-10" db="EMBL/GenBank/DDBJ databases">
        <title>Rubrobacter sp nov SCSIO 52915 isolated from a deep-sea sediment in the South China Sea.</title>
        <authorList>
            <person name="Chen R.W."/>
        </authorList>
    </citation>
    <scope>NUCLEOTIDE SEQUENCE [LARGE SCALE GENOMIC DNA]</scope>
    <source>
        <strain evidence="2 3">SCSIO 52915</strain>
        <plasmid evidence="2 3">unnamed1</plasmid>
    </source>
</reference>
<evidence type="ECO:0008006" key="4">
    <source>
        <dbReference type="Google" id="ProtNLM"/>
    </source>
</evidence>
<dbReference type="RefSeq" id="WP_166398663.1">
    <property type="nucleotide sequence ID" value="NZ_CP045122.1"/>
</dbReference>
<feature type="region of interest" description="Disordered" evidence="1">
    <location>
        <begin position="123"/>
        <end position="142"/>
    </location>
</feature>
<name>A0A6G8Q3B4_9ACTN</name>
<evidence type="ECO:0000313" key="3">
    <source>
        <dbReference type="Proteomes" id="UP000502706"/>
    </source>
</evidence>
<dbReference type="InterPro" id="IPR036390">
    <property type="entry name" value="WH_DNA-bd_sf"/>
</dbReference>